<feature type="transmembrane region" description="Helical" evidence="1">
    <location>
        <begin position="26"/>
        <end position="49"/>
    </location>
</feature>
<keyword evidence="3" id="KW-1185">Reference proteome</keyword>
<dbReference type="Proteomes" id="UP000276133">
    <property type="component" value="Unassembled WGS sequence"/>
</dbReference>
<protein>
    <submittedName>
        <fullName evidence="2">Uncharacterized protein</fullName>
    </submittedName>
</protein>
<proteinExistence type="predicted"/>
<reference evidence="2 3" key="1">
    <citation type="journal article" date="2018" name="Sci. Rep.">
        <title>Genomic signatures of local adaptation to the degree of environmental predictability in rotifers.</title>
        <authorList>
            <person name="Franch-Gras L."/>
            <person name="Hahn C."/>
            <person name="Garcia-Roger E.M."/>
            <person name="Carmona M.J."/>
            <person name="Serra M."/>
            <person name="Gomez A."/>
        </authorList>
    </citation>
    <scope>NUCLEOTIDE SEQUENCE [LARGE SCALE GENOMIC DNA]</scope>
    <source>
        <strain evidence="2">HYR1</strain>
    </source>
</reference>
<dbReference type="AlphaFoldDB" id="A0A3M7T9Q3"/>
<keyword evidence="1" id="KW-1133">Transmembrane helix</keyword>
<gene>
    <name evidence="2" type="ORF">BpHYR1_017605</name>
</gene>
<evidence type="ECO:0000313" key="2">
    <source>
        <dbReference type="EMBL" id="RNA44647.1"/>
    </source>
</evidence>
<accession>A0A3M7T9Q3</accession>
<evidence type="ECO:0000256" key="1">
    <source>
        <dbReference type="SAM" id="Phobius"/>
    </source>
</evidence>
<keyword evidence="1" id="KW-0812">Transmembrane</keyword>
<comment type="caution">
    <text evidence="2">The sequence shown here is derived from an EMBL/GenBank/DDBJ whole genome shotgun (WGS) entry which is preliminary data.</text>
</comment>
<name>A0A3M7T9Q3_BRAPC</name>
<organism evidence="2 3">
    <name type="scientific">Brachionus plicatilis</name>
    <name type="common">Marine rotifer</name>
    <name type="synonym">Brachionus muelleri</name>
    <dbReference type="NCBI Taxonomy" id="10195"/>
    <lineage>
        <taxon>Eukaryota</taxon>
        <taxon>Metazoa</taxon>
        <taxon>Spiralia</taxon>
        <taxon>Gnathifera</taxon>
        <taxon>Rotifera</taxon>
        <taxon>Eurotatoria</taxon>
        <taxon>Monogononta</taxon>
        <taxon>Pseudotrocha</taxon>
        <taxon>Ploima</taxon>
        <taxon>Brachionidae</taxon>
        <taxon>Brachionus</taxon>
    </lineage>
</organism>
<evidence type="ECO:0000313" key="3">
    <source>
        <dbReference type="Proteomes" id="UP000276133"/>
    </source>
</evidence>
<keyword evidence="1" id="KW-0472">Membrane</keyword>
<sequence length="144" mass="15338">MATATGPLVATAYLSACSFPLGSGKYLLILIISIIAAIGPSSVRIIGLFGNTILSNVFKGIVWPATIAAVVQVSPIVQRTVYQFLFRKTLKLIRLSTTPTAANAQHAPQFAWFLIAAEYLRQSTLAGSTILAFFISSKNSSTSD</sequence>
<dbReference type="EMBL" id="REGN01000079">
    <property type="protein sequence ID" value="RNA44647.1"/>
    <property type="molecule type" value="Genomic_DNA"/>
</dbReference>